<keyword evidence="3" id="KW-1185">Reference proteome</keyword>
<evidence type="ECO:0000313" key="3">
    <source>
        <dbReference type="Proteomes" id="UP000029925"/>
    </source>
</evidence>
<dbReference type="PATRIC" id="fig|76936.10.peg.1959"/>
<dbReference type="PROSITE" id="PS51257">
    <property type="entry name" value="PROKAR_LIPOPROTEIN"/>
    <property type="match status" value="1"/>
</dbReference>
<reference evidence="2 3" key="1">
    <citation type="journal article" date="2014" name="Genome Announc.">
        <title>Draft genome sequences of eight enterohepatic helicobacter species isolated from both laboratory and wild rodents.</title>
        <authorList>
            <person name="Sheh A."/>
            <person name="Shen Z."/>
            <person name="Fox J.G."/>
        </authorList>
    </citation>
    <scope>NUCLEOTIDE SEQUENCE [LARGE SCALE GENOMIC DNA]</scope>
    <source>
        <strain evidence="2 3">MIT 98-6810</strain>
    </source>
</reference>
<dbReference type="Proteomes" id="UP000064525">
    <property type="component" value="Chromosome I"/>
</dbReference>
<evidence type="ECO:0000313" key="2">
    <source>
        <dbReference type="EMBL" id="TLD78886.1"/>
    </source>
</evidence>
<sequence>MKRLSVGLCAALFLLGCTEPTPQAKVEENARAEISKRLQKPLEVTYGKVLKEDETEAMNKCLSADLVSKLTTEEKLFLGGNTAEKTKVAKEADNVASKLLFTSNEFKGSLKTCSAVVGVVKAINKVK</sequence>
<dbReference type="KEGG" id="hty:BN2458_PEG2011"/>
<dbReference type="AlphaFoldDB" id="A0A099UF29"/>
<proteinExistence type="predicted"/>
<name>A0A099UF29_9HELI</name>
<protein>
    <submittedName>
        <fullName evidence="1">Predicted secreted protein</fullName>
    </submittedName>
</protein>
<dbReference type="EMBL" id="JRPF02000003">
    <property type="protein sequence ID" value="TLD78886.1"/>
    <property type="molecule type" value="Genomic_DNA"/>
</dbReference>
<dbReference type="OrthoDB" id="9882716at2"/>
<reference evidence="1" key="3">
    <citation type="submission" date="2015-11" db="EMBL/GenBank/DDBJ databases">
        <authorList>
            <person name="Zhang Y."/>
            <person name="Guo Z."/>
        </authorList>
    </citation>
    <scope>NUCLEOTIDE SEQUENCE</scope>
    <source>
        <strain evidence="1">1</strain>
    </source>
</reference>
<organism evidence="1 4">
    <name type="scientific">Helicobacter typhlonius</name>
    <dbReference type="NCBI Taxonomy" id="76936"/>
    <lineage>
        <taxon>Bacteria</taxon>
        <taxon>Pseudomonadati</taxon>
        <taxon>Campylobacterota</taxon>
        <taxon>Epsilonproteobacteria</taxon>
        <taxon>Campylobacterales</taxon>
        <taxon>Helicobacteraceae</taxon>
        <taxon>Helicobacter</taxon>
    </lineage>
</organism>
<dbReference type="Proteomes" id="UP000029925">
    <property type="component" value="Unassembled WGS sequence"/>
</dbReference>
<gene>
    <name evidence="1" type="ORF">BN2458_PEG2011</name>
    <name evidence="2" type="ORF">LS75_003810</name>
</gene>
<dbReference type="GeneID" id="78152120"/>
<evidence type="ECO:0000313" key="1">
    <source>
        <dbReference type="EMBL" id="CUU40894.1"/>
    </source>
</evidence>
<dbReference type="RefSeq" id="WP_034343562.1">
    <property type="nucleotide sequence ID" value="NZ_CAJTQN010000001.1"/>
</dbReference>
<dbReference type="STRING" id="76936.BN2458_PEG2011"/>
<dbReference type="EMBL" id="LN907858">
    <property type="protein sequence ID" value="CUU40894.1"/>
    <property type="molecule type" value="Genomic_DNA"/>
</dbReference>
<evidence type="ECO:0000313" key="4">
    <source>
        <dbReference type="Proteomes" id="UP000064525"/>
    </source>
</evidence>
<reference evidence="4" key="2">
    <citation type="submission" date="2015-11" db="EMBL/GenBank/DDBJ databases">
        <authorList>
            <person name="Anvar S.Y."/>
        </authorList>
    </citation>
    <scope>NUCLEOTIDE SEQUENCE [LARGE SCALE GENOMIC DNA]</scope>
</reference>
<accession>A0A099UF29</accession>